<comment type="similarity">
    <text evidence="2">Belongs to the SLC34A transporter family.</text>
</comment>
<keyword evidence="3" id="KW-1003">Cell membrane</keyword>
<accession>A0A0K1IK18</accession>
<protein>
    <submittedName>
        <fullName evidence="9">Solute carrier family 34 member 2</fullName>
    </submittedName>
</protein>
<proteinExistence type="evidence at transcript level"/>
<dbReference type="GO" id="GO:0044341">
    <property type="term" value="P:sodium-dependent phosphate transport"/>
    <property type="evidence" value="ECO:0007669"/>
    <property type="project" value="InterPro"/>
</dbReference>
<feature type="transmembrane region" description="Helical" evidence="8">
    <location>
        <begin position="190"/>
        <end position="210"/>
    </location>
</feature>
<evidence type="ECO:0000256" key="4">
    <source>
        <dbReference type="ARBA" id="ARBA00022692"/>
    </source>
</evidence>
<evidence type="ECO:0000313" key="9">
    <source>
        <dbReference type="EMBL" id="AKU04655.1"/>
    </source>
</evidence>
<feature type="transmembrane region" description="Helical" evidence="8">
    <location>
        <begin position="333"/>
        <end position="358"/>
    </location>
</feature>
<reference evidence="9" key="1">
    <citation type="submission" date="2015-02" db="EMBL/GenBank/DDBJ databases">
        <title>Construction and Analysis of the Suppression Subtractive Hybridization cDNA Libraries of Sea Cucumber (Apostichopus japonicus).</title>
        <authorList>
            <person name="Tian Y."/>
            <person name="Geng C.F."/>
            <person name="Chang Y.Q."/>
        </authorList>
    </citation>
    <scope>NUCLEOTIDE SEQUENCE</scope>
</reference>
<dbReference type="RefSeq" id="XP_071815827.1">
    <property type="nucleotide sequence ID" value="XM_071959726.1"/>
</dbReference>
<feature type="compositionally biased region" description="Acidic residues" evidence="7">
    <location>
        <begin position="52"/>
        <end position="70"/>
    </location>
</feature>
<feature type="transmembrane region" description="Helical" evidence="8">
    <location>
        <begin position="102"/>
        <end position="127"/>
    </location>
</feature>
<evidence type="ECO:0000256" key="2">
    <source>
        <dbReference type="ARBA" id="ARBA00005808"/>
    </source>
</evidence>
<dbReference type="AlphaFoldDB" id="A0A0K1IK18"/>
<comment type="subcellular location">
    <subcellularLocation>
        <location evidence="1">Apical cell membrane</location>
        <topology evidence="1">Multi-pass membrane protein</topology>
    </subcellularLocation>
</comment>
<dbReference type="PANTHER" id="PTHR10010">
    <property type="entry name" value="SOLUTE CARRIER FAMILY 34 SODIUM PHOSPHATE , MEMBER 2-RELATED"/>
    <property type="match status" value="1"/>
</dbReference>
<dbReference type="GO" id="GO:0016324">
    <property type="term" value="C:apical plasma membrane"/>
    <property type="evidence" value="ECO:0007669"/>
    <property type="project" value="UniProtKB-SubCell"/>
</dbReference>
<organism evidence="9">
    <name type="scientific">Stichopus japonicus</name>
    <name type="common">Sea cucumber</name>
    <dbReference type="NCBI Taxonomy" id="307972"/>
    <lineage>
        <taxon>Eukaryota</taxon>
        <taxon>Metazoa</taxon>
        <taxon>Echinodermata</taxon>
        <taxon>Eleutherozoa</taxon>
        <taxon>Echinozoa</taxon>
        <taxon>Holothuroidea</taxon>
        <taxon>Aspidochirotacea</taxon>
        <taxon>Aspidochirotida</taxon>
        <taxon>Stichopodidae</taxon>
        <taxon>Apostichopus</taxon>
    </lineage>
</organism>
<keyword evidence="4 8" id="KW-0812">Transmembrane</keyword>
<dbReference type="GO" id="GO:0005436">
    <property type="term" value="F:sodium:phosphate symporter activity"/>
    <property type="evidence" value="ECO:0007669"/>
    <property type="project" value="InterPro"/>
</dbReference>
<evidence type="ECO:0000256" key="1">
    <source>
        <dbReference type="ARBA" id="ARBA00004424"/>
    </source>
</evidence>
<keyword evidence="6 8" id="KW-0472">Membrane</keyword>
<feature type="transmembrane region" description="Helical" evidence="8">
    <location>
        <begin position="407"/>
        <end position="423"/>
    </location>
</feature>
<sequence length="698" mass="75858">MGLGKNETAELDIILSDEAQRDNKDGAAMNAAYDAGDEDVQKAGVSSSQDLSGDDATVDLGEEDAEPEEDPWNAAFKTKTKIITPWNELSTCQKVYRVVYDWIFLSLLKIVCVLGLLYVFVCSLQVMSAAFQLLGGKAAGKALTESEIVNNPVGGLMMGVMVTVLVQSSSTSTSIIVSMVGAGVLTVEQAIPFIMGANIGTSVTNTIVAVTQAKDRNQFRRAFGGATVHDMFNWLSVAILLPLEVQFSILYKISEGFLGLFNVSPNDSADIDFLDAITKPITSHIVQIDKSAITDIALNQTDGEDVTLLMRCEDGETGSTCNHIFAYSDLSDAAVGGILLLFSLLILTTCLLLLVRMLQWILQGQRTMKLVRKALNANFPGVFSFLTGYFAILVGAILTFLVQSSSVFTSAITPLVGMGLITIKRMYPLTLGSNIGTTGTSILAALAQPDNFLLAMQVSLCHLFFNILGISIWYPIPFMRNVPINLAKNLGNNTAKYRWFAMVYLITIFFFIPMSVFALSLAGPVVFLSVAVPIGFILIVIIIVNIMQAKAPKCLPKVLRNWKFLPEPLRSLRPYDAPFTKAGLCCKQCCPKRCCGNDSDVKNAELDQELEVTVGDTDEGIHQSQNEMKVVDFAEQIAIEITEDETVIRKNVDDVSHKSLDSGVVSANISTISGQLSTSPSTVSLRTYHNEAMEKEEG</sequence>
<feature type="transmembrane region" description="Helical" evidence="8">
    <location>
        <begin position="525"/>
        <end position="547"/>
    </location>
</feature>
<dbReference type="GeneID" id="139960979"/>
<evidence type="ECO:0000256" key="6">
    <source>
        <dbReference type="ARBA" id="ARBA00023136"/>
    </source>
</evidence>
<dbReference type="Pfam" id="PF02690">
    <property type="entry name" value="Na_Pi_cotrans"/>
    <property type="match status" value="2"/>
</dbReference>
<dbReference type="EMBL" id="KP769782">
    <property type="protein sequence ID" value="AKU04655.1"/>
    <property type="molecule type" value="mRNA"/>
</dbReference>
<evidence type="ECO:0000256" key="8">
    <source>
        <dbReference type="SAM" id="Phobius"/>
    </source>
</evidence>
<dbReference type="PANTHER" id="PTHR10010:SF46">
    <property type="entry name" value="SODIUM-DEPENDENT PHOSPHATE TRANSPORT PROTEIN 2B"/>
    <property type="match status" value="1"/>
</dbReference>
<feature type="region of interest" description="Disordered" evidence="7">
    <location>
        <begin position="39"/>
        <end position="70"/>
    </location>
</feature>
<feature type="transmembrane region" description="Helical" evidence="8">
    <location>
        <begin position="454"/>
        <end position="476"/>
    </location>
</feature>
<dbReference type="NCBIfam" id="NF037997">
    <property type="entry name" value="Na_Pi_symport"/>
    <property type="match status" value="1"/>
</dbReference>
<dbReference type="NCBIfam" id="TIGR01013">
    <property type="entry name" value="2a58"/>
    <property type="match status" value="1"/>
</dbReference>
<evidence type="ECO:0000256" key="5">
    <source>
        <dbReference type="ARBA" id="ARBA00022989"/>
    </source>
</evidence>
<feature type="transmembrane region" description="Helical" evidence="8">
    <location>
        <begin position="430"/>
        <end position="448"/>
    </location>
</feature>
<evidence type="ECO:0000256" key="3">
    <source>
        <dbReference type="ARBA" id="ARBA00022475"/>
    </source>
</evidence>
<name>A0A0K1IK18_STIJA</name>
<feature type="transmembrane region" description="Helical" evidence="8">
    <location>
        <begin position="379"/>
        <end position="401"/>
    </location>
</feature>
<keyword evidence="5 8" id="KW-1133">Transmembrane helix</keyword>
<evidence type="ECO:0000256" key="7">
    <source>
        <dbReference type="SAM" id="MobiDB-lite"/>
    </source>
</evidence>
<feature type="transmembrane region" description="Helical" evidence="8">
    <location>
        <begin position="231"/>
        <end position="251"/>
    </location>
</feature>
<dbReference type="InterPro" id="IPR003841">
    <property type="entry name" value="Na/Pi_transpt"/>
</dbReference>
<feature type="transmembrane region" description="Helical" evidence="8">
    <location>
        <begin position="497"/>
        <end position="519"/>
    </location>
</feature>